<gene>
    <name evidence="3" type="ORF">CHS0354_039940</name>
</gene>
<reference evidence="3" key="3">
    <citation type="submission" date="2023-05" db="EMBL/GenBank/DDBJ databases">
        <authorList>
            <person name="Smith C.H."/>
        </authorList>
    </citation>
    <scope>NUCLEOTIDE SEQUENCE</scope>
    <source>
        <strain evidence="3">CHS0354</strain>
        <tissue evidence="3">Mantle</tissue>
    </source>
</reference>
<dbReference type="InterPro" id="IPR018378">
    <property type="entry name" value="C-type_lectin_CS"/>
</dbReference>
<keyword evidence="4" id="KW-1185">Reference proteome</keyword>
<dbReference type="InterPro" id="IPR016186">
    <property type="entry name" value="C-type_lectin-like/link_sf"/>
</dbReference>
<name>A0AAE0WE18_9BIVA</name>
<keyword evidence="1" id="KW-1015">Disulfide bond</keyword>
<reference evidence="3" key="2">
    <citation type="journal article" date="2021" name="Genome Biol. Evol.">
        <title>Developing a high-quality reference genome for a parasitic bivalve with doubly uniparental inheritance (Bivalvia: Unionida).</title>
        <authorList>
            <person name="Smith C.H."/>
        </authorList>
    </citation>
    <scope>NUCLEOTIDE SEQUENCE</scope>
    <source>
        <strain evidence="3">CHS0354</strain>
        <tissue evidence="3">Mantle</tissue>
    </source>
</reference>
<dbReference type="PANTHER" id="PTHR22801">
    <property type="entry name" value="LITHOSTATHINE"/>
    <property type="match status" value="1"/>
</dbReference>
<dbReference type="Proteomes" id="UP001195483">
    <property type="component" value="Unassembled WGS sequence"/>
</dbReference>
<dbReference type="SMART" id="SM00034">
    <property type="entry name" value="CLECT"/>
    <property type="match status" value="1"/>
</dbReference>
<dbReference type="CDD" id="cd00037">
    <property type="entry name" value="CLECT"/>
    <property type="match status" value="1"/>
</dbReference>
<dbReference type="AlphaFoldDB" id="A0AAE0WE18"/>
<comment type="caution">
    <text evidence="3">The sequence shown here is derived from an EMBL/GenBank/DDBJ whole genome shotgun (WGS) entry which is preliminary data.</text>
</comment>
<evidence type="ECO:0000313" key="4">
    <source>
        <dbReference type="Proteomes" id="UP001195483"/>
    </source>
</evidence>
<protein>
    <recommendedName>
        <fullName evidence="2">C-type lectin domain-containing protein</fullName>
    </recommendedName>
</protein>
<reference evidence="3" key="1">
    <citation type="journal article" date="2021" name="Genome Biol. Evol.">
        <title>A High-Quality Reference Genome for a Parasitic Bivalve with Doubly Uniparental Inheritance (Bivalvia: Unionida).</title>
        <authorList>
            <person name="Smith C.H."/>
        </authorList>
    </citation>
    <scope>NUCLEOTIDE SEQUENCE</scope>
    <source>
        <strain evidence="3">CHS0354</strain>
    </source>
</reference>
<evidence type="ECO:0000259" key="2">
    <source>
        <dbReference type="PROSITE" id="PS50041"/>
    </source>
</evidence>
<dbReference type="PANTHER" id="PTHR22801:SF63">
    <property type="entry name" value="C-TYPE LECTIN DOMAIN-CONTAINING PROTEIN"/>
    <property type="match status" value="1"/>
</dbReference>
<dbReference type="EMBL" id="JAEAOA010002325">
    <property type="protein sequence ID" value="KAK3610157.1"/>
    <property type="molecule type" value="Genomic_DNA"/>
</dbReference>
<evidence type="ECO:0000313" key="3">
    <source>
        <dbReference type="EMBL" id="KAK3610157.1"/>
    </source>
</evidence>
<dbReference type="Gene3D" id="3.10.100.10">
    <property type="entry name" value="Mannose-Binding Protein A, subunit A"/>
    <property type="match status" value="1"/>
</dbReference>
<feature type="domain" description="C-type lectin" evidence="2">
    <location>
        <begin position="77"/>
        <end position="193"/>
    </location>
</feature>
<dbReference type="PROSITE" id="PS50041">
    <property type="entry name" value="C_TYPE_LECTIN_2"/>
    <property type="match status" value="1"/>
</dbReference>
<dbReference type="InterPro" id="IPR016187">
    <property type="entry name" value="CTDL_fold"/>
</dbReference>
<dbReference type="InterPro" id="IPR001304">
    <property type="entry name" value="C-type_lectin-like"/>
</dbReference>
<dbReference type="Pfam" id="PF00059">
    <property type="entry name" value="Lectin_C"/>
    <property type="match status" value="1"/>
</dbReference>
<dbReference type="SUPFAM" id="SSF56436">
    <property type="entry name" value="C-type lectin-like"/>
    <property type="match status" value="1"/>
</dbReference>
<proteinExistence type="predicted"/>
<dbReference type="PROSITE" id="PS00615">
    <property type="entry name" value="C_TYPE_LECTIN_1"/>
    <property type="match status" value="1"/>
</dbReference>
<accession>A0AAE0WE18</accession>
<dbReference type="InterPro" id="IPR050801">
    <property type="entry name" value="Ca-Dep_Lectins_ImmuneDev"/>
</dbReference>
<sequence>MFFGDSFCQNFVQEDVTNAVKKLCTETSNYTATSNALYKAITTRLETLESKLDTALLQLSVTKSIIPCPFGYEYFETETFCYRFHTECKTWSEARKVCQQEGGDLIMLNDSNMDFFREMATKKSACVNVWVGATDTNLEGSWRWVNGETISQSLWEVDEPSHSPNENCADMQMTFGFKLNDIPCSYQFDFICQIVLNFT</sequence>
<organism evidence="3 4">
    <name type="scientific">Potamilus streckersoni</name>
    <dbReference type="NCBI Taxonomy" id="2493646"/>
    <lineage>
        <taxon>Eukaryota</taxon>
        <taxon>Metazoa</taxon>
        <taxon>Spiralia</taxon>
        <taxon>Lophotrochozoa</taxon>
        <taxon>Mollusca</taxon>
        <taxon>Bivalvia</taxon>
        <taxon>Autobranchia</taxon>
        <taxon>Heteroconchia</taxon>
        <taxon>Palaeoheterodonta</taxon>
        <taxon>Unionida</taxon>
        <taxon>Unionoidea</taxon>
        <taxon>Unionidae</taxon>
        <taxon>Ambleminae</taxon>
        <taxon>Lampsilini</taxon>
        <taxon>Potamilus</taxon>
    </lineage>
</organism>
<evidence type="ECO:0000256" key="1">
    <source>
        <dbReference type="ARBA" id="ARBA00023157"/>
    </source>
</evidence>